<dbReference type="HOGENOM" id="CLU_076922_1_1_1"/>
<dbReference type="Gene3D" id="3.90.1180.10">
    <property type="entry name" value="Ribosomal protein L13"/>
    <property type="match status" value="1"/>
</dbReference>
<name>L2GNJ6_VITCO</name>
<dbReference type="VEuPathDB" id="MicrosporidiaDB:VICG_00822"/>
<sequence>MVFTGPMHRHVAKYKSYLNKRNVVNPARGAFHYKEPSKYFRKVFRNMACRRTVRGNEAANRIFVYEGIPKQFENVERTMVPKAHRKLTTDPDRKYIYLGALLSQFGWQYAELCDQLKQDIQAREAQAKAFAKEKAEKISKVTSSSDFKNEVQRRMAEFA</sequence>
<dbReference type="PANTHER" id="PTHR11545:SF3">
    <property type="entry name" value="LARGE RIBOSOMAL SUBUNIT PROTEIN UL13"/>
    <property type="match status" value="1"/>
</dbReference>
<keyword evidence="2 4" id="KW-0689">Ribosomal protein</keyword>
<evidence type="ECO:0000256" key="2">
    <source>
        <dbReference type="ARBA" id="ARBA00022980"/>
    </source>
</evidence>
<dbReference type="STRING" id="993615.L2GNJ6"/>
<keyword evidence="5" id="KW-1185">Reference proteome</keyword>
<evidence type="ECO:0000313" key="4">
    <source>
        <dbReference type="EMBL" id="ELA42179.1"/>
    </source>
</evidence>
<dbReference type="Proteomes" id="UP000011082">
    <property type="component" value="Unassembled WGS sequence"/>
</dbReference>
<dbReference type="GO" id="GO:0003735">
    <property type="term" value="F:structural constituent of ribosome"/>
    <property type="evidence" value="ECO:0007669"/>
    <property type="project" value="InterPro"/>
</dbReference>
<dbReference type="RefSeq" id="XP_007604271.1">
    <property type="nucleotide sequence ID" value="XM_007604209.1"/>
</dbReference>
<organism evidence="4 5">
    <name type="scientific">Vittaforma corneae (strain ATCC 50505)</name>
    <name type="common">Microsporidian parasite</name>
    <name type="synonym">Nosema corneum</name>
    <dbReference type="NCBI Taxonomy" id="993615"/>
    <lineage>
        <taxon>Eukaryota</taxon>
        <taxon>Fungi</taxon>
        <taxon>Fungi incertae sedis</taxon>
        <taxon>Microsporidia</taxon>
        <taxon>Nosematidae</taxon>
        <taxon>Vittaforma</taxon>
    </lineage>
</organism>
<dbReference type="EMBL" id="JH370134">
    <property type="protein sequence ID" value="ELA42179.1"/>
    <property type="molecule type" value="Genomic_DNA"/>
</dbReference>
<reference evidence="5" key="1">
    <citation type="submission" date="2011-05" db="EMBL/GenBank/DDBJ databases">
        <title>The genome sequence of Vittaforma corneae strain ATCC 50505.</title>
        <authorList>
            <consortium name="The Broad Institute Genome Sequencing Platform"/>
            <person name="Cuomo C."/>
            <person name="Didier E."/>
            <person name="Bowers L."/>
            <person name="Young S.K."/>
            <person name="Zeng Q."/>
            <person name="Gargeya S."/>
            <person name="Fitzgerald M."/>
            <person name="Haas B."/>
            <person name="Abouelleil A."/>
            <person name="Alvarado L."/>
            <person name="Arachchi H.M."/>
            <person name="Berlin A."/>
            <person name="Chapman S.B."/>
            <person name="Gearin G."/>
            <person name="Goldberg J."/>
            <person name="Griggs A."/>
            <person name="Gujja S."/>
            <person name="Hansen M."/>
            <person name="Heiman D."/>
            <person name="Howarth C."/>
            <person name="Larimer J."/>
            <person name="Lui A."/>
            <person name="MacDonald P.J.P."/>
            <person name="McCowen C."/>
            <person name="Montmayeur A."/>
            <person name="Murphy C."/>
            <person name="Neiman D."/>
            <person name="Pearson M."/>
            <person name="Priest M."/>
            <person name="Roberts A."/>
            <person name="Saif S."/>
            <person name="Shea T."/>
            <person name="Sisk P."/>
            <person name="Stolte C."/>
            <person name="Sykes S."/>
            <person name="Wortman J."/>
            <person name="Nusbaum C."/>
            <person name="Birren B."/>
        </authorList>
    </citation>
    <scope>NUCLEOTIDE SEQUENCE [LARGE SCALE GENOMIC DNA]</scope>
    <source>
        <strain evidence="5">ATCC 50505</strain>
    </source>
</reference>
<accession>L2GNJ6</accession>
<dbReference type="FunCoup" id="L2GNJ6">
    <property type="interactions" value="135"/>
</dbReference>
<protein>
    <submittedName>
        <fullName evidence="4">Ribosomal protein L13</fullName>
    </submittedName>
</protein>
<dbReference type="GO" id="GO:0017148">
    <property type="term" value="P:negative regulation of translation"/>
    <property type="evidence" value="ECO:0007669"/>
    <property type="project" value="TreeGrafter"/>
</dbReference>
<dbReference type="SUPFAM" id="SSF52161">
    <property type="entry name" value="Ribosomal protein L13"/>
    <property type="match status" value="1"/>
</dbReference>
<dbReference type="OrthoDB" id="1882297at2759"/>
<dbReference type="GO" id="GO:0022625">
    <property type="term" value="C:cytosolic large ribosomal subunit"/>
    <property type="evidence" value="ECO:0007669"/>
    <property type="project" value="TreeGrafter"/>
</dbReference>
<dbReference type="InterPro" id="IPR005822">
    <property type="entry name" value="Ribosomal_uL13"/>
</dbReference>
<evidence type="ECO:0000313" key="5">
    <source>
        <dbReference type="Proteomes" id="UP000011082"/>
    </source>
</evidence>
<dbReference type="InterPro" id="IPR036899">
    <property type="entry name" value="Ribosomal_uL13_sf"/>
</dbReference>
<dbReference type="GeneID" id="19881536"/>
<evidence type="ECO:0000256" key="1">
    <source>
        <dbReference type="ARBA" id="ARBA00006227"/>
    </source>
</evidence>
<keyword evidence="3" id="KW-0687">Ribonucleoprotein</keyword>
<dbReference type="InParanoid" id="L2GNJ6"/>
<dbReference type="OMA" id="GMLPWKT"/>
<dbReference type="AlphaFoldDB" id="L2GNJ6"/>
<proteinExistence type="inferred from homology"/>
<gene>
    <name evidence="4" type="ORF">VICG_00822</name>
</gene>
<comment type="similarity">
    <text evidence="1">Belongs to the universal ribosomal protein uL13 family.</text>
</comment>
<dbReference type="GO" id="GO:0006412">
    <property type="term" value="P:translation"/>
    <property type="evidence" value="ECO:0007669"/>
    <property type="project" value="InterPro"/>
</dbReference>
<dbReference type="GO" id="GO:0003729">
    <property type="term" value="F:mRNA binding"/>
    <property type="evidence" value="ECO:0007669"/>
    <property type="project" value="TreeGrafter"/>
</dbReference>
<evidence type="ECO:0000256" key="3">
    <source>
        <dbReference type="ARBA" id="ARBA00023274"/>
    </source>
</evidence>
<dbReference type="PANTHER" id="PTHR11545">
    <property type="entry name" value="RIBOSOMAL PROTEIN L13"/>
    <property type="match status" value="1"/>
</dbReference>